<dbReference type="EMBL" id="GL532857">
    <property type="protein sequence ID" value="EFQ95276.1"/>
    <property type="molecule type" value="Genomic_DNA"/>
</dbReference>
<protein>
    <submittedName>
        <fullName evidence="2">Uncharacterized protein</fullName>
    </submittedName>
</protein>
<evidence type="ECO:0000313" key="2">
    <source>
        <dbReference type="EMBL" id="EFQ95276.1"/>
    </source>
</evidence>
<sequence>QLYFEDPEVQDDEPVTPSVSDNRRGLNNVSLTCLSADQDSEQYTPRVNTKAFAIIDNIKRYKRRL</sequence>
<proteinExistence type="predicted"/>
<gene>
    <name evidence="2" type="ORF">PTT_06772</name>
</gene>
<dbReference type="AlphaFoldDB" id="E3RG73"/>
<dbReference type="Proteomes" id="UP000001067">
    <property type="component" value="Unassembled WGS sequence"/>
</dbReference>
<reference evidence="2 3" key="1">
    <citation type="journal article" date="2010" name="Genome Biol.">
        <title>A first genome assembly of the barley fungal pathogen Pyrenophora teres f. teres.</title>
        <authorList>
            <person name="Ellwood S.R."/>
            <person name="Liu Z."/>
            <person name="Syme R.A."/>
            <person name="Lai Z."/>
            <person name="Hane J.K."/>
            <person name="Keiper F."/>
            <person name="Moffat C.S."/>
            <person name="Oliver R.P."/>
            <person name="Friesen T.L."/>
        </authorList>
    </citation>
    <scope>NUCLEOTIDE SEQUENCE [LARGE SCALE GENOMIC DNA]</scope>
    <source>
        <strain evidence="2 3">0-1</strain>
    </source>
</reference>
<feature type="compositionally biased region" description="Acidic residues" evidence="1">
    <location>
        <begin position="1"/>
        <end position="14"/>
    </location>
</feature>
<name>E3RG73_PYRTT</name>
<feature type="region of interest" description="Disordered" evidence="1">
    <location>
        <begin position="1"/>
        <end position="23"/>
    </location>
</feature>
<dbReference type="HOGENOM" id="CLU_2856037_0_0_1"/>
<evidence type="ECO:0000256" key="1">
    <source>
        <dbReference type="SAM" id="MobiDB-lite"/>
    </source>
</evidence>
<feature type="non-terminal residue" evidence="2">
    <location>
        <position position="1"/>
    </location>
</feature>
<keyword evidence="3" id="KW-1185">Reference proteome</keyword>
<accession>E3RG73</accession>
<organism evidence="3">
    <name type="scientific">Pyrenophora teres f. teres (strain 0-1)</name>
    <name type="common">Barley net blotch fungus</name>
    <name type="synonym">Drechslera teres f. teres</name>
    <dbReference type="NCBI Taxonomy" id="861557"/>
    <lineage>
        <taxon>Eukaryota</taxon>
        <taxon>Fungi</taxon>
        <taxon>Dikarya</taxon>
        <taxon>Ascomycota</taxon>
        <taxon>Pezizomycotina</taxon>
        <taxon>Dothideomycetes</taxon>
        <taxon>Pleosporomycetidae</taxon>
        <taxon>Pleosporales</taxon>
        <taxon>Pleosporineae</taxon>
        <taxon>Pleosporaceae</taxon>
        <taxon>Pyrenophora</taxon>
    </lineage>
</organism>
<dbReference type="KEGG" id="pte:PTT_06772"/>
<evidence type="ECO:0000313" key="3">
    <source>
        <dbReference type="Proteomes" id="UP000001067"/>
    </source>
</evidence>